<keyword evidence="3" id="KW-1185">Reference proteome</keyword>
<protein>
    <recommendedName>
        <fullName evidence="1">NAD(P)-binding domain-containing protein</fullName>
    </recommendedName>
</protein>
<dbReference type="SUPFAM" id="SSF51735">
    <property type="entry name" value="NAD(P)-binding Rossmann-fold domains"/>
    <property type="match status" value="1"/>
</dbReference>
<dbReference type="OMA" id="CQLVVTP"/>
<dbReference type="Proteomes" id="UP000316621">
    <property type="component" value="Chromosome 2"/>
</dbReference>
<evidence type="ECO:0000313" key="3">
    <source>
        <dbReference type="Proteomes" id="UP000316621"/>
    </source>
</evidence>
<proteinExistence type="predicted"/>
<evidence type="ECO:0000313" key="2">
    <source>
        <dbReference type="EMBL" id="RZC49369.1"/>
    </source>
</evidence>
<dbReference type="GO" id="GO:0009507">
    <property type="term" value="C:chloroplast"/>
    <property type="evidence" value="ECO:0007669"/>
    <property type="project" value="TreeGrafter"/>
</dbReference>
<sequence>MSVFVCRKKTVGYEKKTPISVLCRYLTMAASSSLQIYSSSLFNPYKKSSKNSNAGRCLQVYNVIKLDKSASFICCASKKRNGFMDQILDYIEGGPKLRKWYGAEKLPKDGGDVEDGEDDDTQVYVIWSAEVEQVRDAVLVTDGDSEIGQMVILSLIVARARVKAIVKDKRAAIEAFGTYVESITGDVNDPPFLKKTLKGVRSIICPSSEIFFSDIGRLEGVQHIVLLSQLAVYRGSDGIQALIQSNAKKLAEKNESRVMNSSNKIPYTIIRAGLLQDTQGGQQGFNFKEGSAEQGKLSKEDAAFICVEALNAVPKRGLVVEVANGKETVSDWKELFSNWIQNADEEQLQ</sequence>
<name>A0A4Y7IPF1_PAPSO</name>
<dbReference type="AlphaFoldDB" id="A0A4Y7IPF1"/>
<accession>A0A4Y7IPF1</accession>
<organism evidence="2 3">
    <name type="scientific">Papaver somniferum</name>
    <name type="common">Opium poppy</name>
    <dbReference type="NCBI Taxonomy" id="3469"/>
    <lineage>
        <taxon>Eukaryota</taxon>
        <taxon>Viridiplantae</taxon>
        <taxon>Streptophyta</taxon>
        <taxon>Embryophyta</taxon>
        <taxon>Tracheophyta</taxon>
        <taxon>Spermatophyta</taxon>
        <taxon>Magnoliopsida</taxon>
        <taxon>Ranunculales</taxon>
        <taxon>Papaveraceae</taxon>
        <taxon>Papaveroideae</taxon>
        <taxon>Papaver</taxon>
    </lineage>
</organism>
<dbReference type="EMBL" id="CM010716">
    <property type="protein sequence ID" value="RZC49369.1"/>
    <property type="molecule type" value="Genomic_DNA"/>
</dbReference>
<dbReference type="Pfam" id="PF13460">
    <property type="entry name" value="NAD_binding_10"/>
    <property type="match status" value="1"/>
</dbReference>
<dbReference type="InterPro" id="IPR016040">
    <property type="entry name" value="NAD(P)-bd_dom"/>
</dbReference>
<gene>
    <name evidence="2" type="ORF">C5167_017791</name>
</gene>
<dbReference type="InterPro" id="IPR036291">
    <property type="entry name" value="NAD(P)-bd_dom_sf"/>
</dbReference>
<dbReference type="PANTHER" id="PTHR47869">
    <property type="entry name" value="OS03G0410700 PROTEIN"/>
    <property type="match status" value="1"/>
</dbReference>
<evidence type="ECO:0000259" key="1">
    <source>
        <dbReference type="Pfam" id="PF13460"/>
    </source>
</evidence>
<dbReference type="PANTHER" id="PTHR47869:SF2">
    <property type="entry name" value="OS03G0410700 PROTEIN"/>
    <property type="match status" value="1"/>
</dbReference>
<dbReference type="Gene3D" id="3.40.50.720">
    <property type="entry name" value="NAD(P)-binding Rossmann-like Domain"/>
    <property type="match status" value="1"/>
</dbReference>
<reference evidence="2 3" key="1">
    <citation type="journal article" date="2018" name="Science">
        <title>The opium poppy genome and morphinan production.</title>
        <authorList>
            <person name="Guo L."/>
            <person name="Winzer T."/>
            <person name="Yang X."/>
            <person name="Li Y."/>
            <person name="Ning Z."/>
            <person name="He Z."/>
            <person name="Teodor R."/>
            <person name="Lu Y."/>
            <person name="Bowser T.A."/>
            <person name="Graham I.A."/>
            <person name="Ye K."/>
        </authorList>
    </citation>
    <scope>NUCLEOTIDE SEQUENCE [LARGE SCALE GENOMIC DNA]</scope>
    <source>
        <strain evidence="3">cv. HN1</strain>
        <tissue evidence="2">Leaves</tissue>
    </source>
</reference>
<feature type="domain" description="NAD(P)-binding" evidence="1">
    <location>
        <begin position="146"/>
        <end position="311"/>
    </location>
</feature>
<dbReference type="Gramene" id="RZC49369">
    <property type="protein sequence ID" value="RZC49369"/>
    <property type="gene ID" value="C5167_017791"/>
</dbReference>